<reference evidence="7" key="1">
    <citation type="journal article" date="2017" name="J. Phycol.">
        <title>Analysis of chloroplast genomes and a supermatrix inform reclassification of the Rhodomelaceae (Rhodophyta).</title>
        <authorList>
            <person name="Diaz-Tapia P."/>
            <person name="Maggs C.A."/>
            <person name="West J.A."/>
            <person name="Verbruggen H."/>
        </authorList>
    </citation>
    <scope>NUCLEOTIDE SEQUENCE</scope>
    <source>
        <strain evidence="7">HV1445</strain>
    </source>
</reference>
<dbReference type="InterPro" id="IPR001816">
    <property type="entry name" value="Transl_elong_EFTs/EF1B"/>
</dbReference>
<evidence type="ECO:0000313" key="7">
    <source>
        <dbReference type="EMBL" id="ARW59582.1"/>
    </source>
</evidence>
<evidence type="ECO:0000259" key="6">
    <source>
        <dbReference type="Pfam" id="PF00889"/>
    </source>
</evidence>
<feature type="domain" description="Translation elongation factor EFTs/EF1B dimerisation" evidence="6">
    <location>
        <begin position="54"/>
        <end position="199"/>
    </location>
</feature>
<dbReference type="GeneID" id="33353045"/>
<dbReference type="Gene3D" id="1.10.286.20">
    <property type="match status" value="1"/>
</dbReference>
<dbReference type="GO" id="GO:0005739">
    <property type="term" value="C:mitochondrion"/>
    <property type="evidence" value="ECO:0007669"/>
    <property type="project" value="UniProtKB-SubCell"/>
</dbReference>
<accession>A0A1Z1M125</accession>
<keyword evidence="2 4" id="KW-0251">Elongation factor</keyword>
<dbReference type="InterPro" id="IPR009060">
    <property type="entry name" value="UBA-like_sf"/>
</dbReference>
<dbReference type="GO" id="GO:0009507">
    <property type="term" value="C:chloroplast"/>
    <property type="evidence" value="ECO:0007669"/>
    <property type="project" value="UniProtKB-SubCell"/>
</dbReference>
<evidence type="ECO:0000256" key="2">
    <source>
        <dbReference type="ARBA" id="ARBA00022768"/>
    </source>
</evidence>
<dbReference type="RefSeq" id="YP_009391438.1">
    <property type="nucleotide sequence ID" value="NC_035258.1"/>
</dbReference>
<name>A0A1Z1M125_9FLOR</name>
<dbReference type="SUPFAM" id="SSF54713">
    <property type="entry name" value="Elongation factor Ts (EF-Ts), dimerisation domain"/>
    <property type="match status" value="1"/>
</dbReference>
<comment type="function">
    <text evidence="4">Associates with the EF-Tu.GDP complex and induces the exchange of GDP to GTP. It remains bound to the aminoacyl-tRNA.EF-Tu.GTP complex up to the GTP hydrolysis stage on the ribosome.</text>
</comment>
<dbReference type="Gene3D" id="3.30.479.20">
    <property type="entry name" value="Elongation factor Ts, dimerisation domain"/>
    <property type="match status" value="1"/>
</dbReference>
<dbReference type="InterPro" id="IPR018101">
    <property type="entry name" value="Transl_elong_Ts_CS"/>
</dbReference>
<dbReference type="PROSITE" id="PS01126">
    <property type="entry name" value="EF_TS_1"/>
    <property type="match status" value="1"/>
</dbReference>
<evidence type="ECO:0000256" key="5">
    <source>
        <dbReference type="HAMAP-Rule" id="MF_03135"/>
    </source>
</evidence>
<keyword evidence="7" id="KW-0150">Chloroplast</keyword>
<dbReference type="InterPro" id="IPR036402">
    <property type="entry name" value="EF-Ts_dimer_sf"/>
</dbReference>
<keyword evidence="5" id="KW-0496">Mitochondrion</keyword>
<proteinExistence type="inferred from homology"/>
<evidence type="ECO:0000256" key="1">
    <source>
        <dbReference type="ARBA" id="ARBA00005532"/>
    </source>
</evidence>
<keyword evidence="3 4" id="KW-0648">Protein biosynthesis</keyword>
<dbReference type="Pfam" id="PF00889">
    <property type="entry name" value="EF_TS"/>
    <property type="match status" value="1"/>
</dbReference>
<comment type="similarity">
    <text evidence="1 4">Belongs to the EF-Ts family.</text>
</comment>
<protein>
    <recommendedName>
        <fullName evidence="4 5">Multifunctional fusion protein</fullName>
    </recommendedName>
    <domain>
        <recommendedName>
            <fullName evidence="4">Elongation factor Ts, chloroplastic</fullName>
            <shortName evidence="4">EF-Ts</shortName>
        </recommendedName>
    </domain>
    <domain>
        <recommendedName>
            <fullName evidence="5">Elongation factor Ts, mitochondrial</fullName>
            <shortName evidence="5">EF-TsMt</shortName>
        </recommendedName>
    </domain>
</protein>
<comment type="subcellular location">
    <subcellularLocation>
        <location evidence="5">Mitochondrion</location>
    </subcellularLocation>
    <subcellularLocation>
        <location evidence="4">Plastid</location>
        <location evidence="4">Chloroplast</location>
    </subcellularLocation>
</comment>
<dbReference type="InterPro" id="IPR014039">
    <property type="entry name" value="Transl_elong_EFTs/EF1B_dimer"/>
</dbReference>
<dbReference type="Gene3D" id="1.10.8.10">
    <property type="entry name" value="DNA helicase RuvA subunit, C-terminal domain"/>
    <property type="match status" value="1"/>
</dbReference>
<geneLocation type="chloroplast" evidence="7"/>
<dbReference type="AlphaFoldDB" id="A0A1Z1M125"/>
<dbReference type="EMBL" id="MF101409">
    <property type="protein sequence ID" value="ARW59582.1"/>
    <property type="molecule type" value="Genomic_DNA"/>
</dbReference>
<sequence length="219" mass="24703">MSKKISAENIKELRYKTGAGMSDCKNALEATGGKIDLAIENLRKKGLASADKKLTRIAAEGVIQSYIHTGSRIGVLVEINCETDFVARQKEFNKLAKNIAMQIAACQSVKYISIDQIPQNVIESEKNIEYQKNDISDKPDIIKDQIVKGRIEKRLKELSLLDQPFIKDVNVSIEELIKEHISLLGENIKIRRFERFILGDGVEKKLNNFSKEVSEMVHS</sequence>
<evidence type="ECO:0000256" key="4">
    <source>
        <dbReference type="HAMAP-Rule" id="MF_00050"/>
    </source>
</evidence>
<dbReference type="FunFam" id="1.10.8.10:FF:000001">
    <property type="entry name" value="Elongation factor Ts"/>
    <property type="match status" value="1"/>
</dbReference>
<gene>
    <name evidence="4 7" type="primary">tsf</name>
</gene>
<dbReference type="PROSITE" id="PS01127">
    <property type="entry name" value="EF_TS_2"/>
    <property type="match status" value="1"/>
</dbReference>
<keyword evidence="7" id="KW-0934">Plastid</keyword>
<dbReference type="HAMAP" id="MF_00050">
    <property type="entry name" value="EF_Ts"/>
    <property type="match status" value="1"/>
</dbReference>
<dbReference type="PANTHER" id="PTHR11741:SF0">
    <property type="entry name" value="ELONGATION FACTOR TS, MITOCHONDRIAL"/>
    <property type="match status" value="1"/>
</dbReference>
<dbReference type="SUPFAM" id="SSF46934">
    <property type="entry name" value="UBA-like"/>
    <property type="match status" value="1"/>
</dbReference>
<evidence type="ECO:0000256" key="3">
    <source>
        <dbReference type="ARBA" id="ARBA00022917"/>
    </source>
</evidence>
<dbReference type="NCBIfam" id="TIGR00116">
    <property type="entry name" value="tsf"/>
    <property type="match status" value="1"/>
</dbReference>
<dbReference type="PANTHER" id="PTHR11741">
    <property type="entry name" value="ELONGATION FACTOR TS"/>
    <property type="match status" value="1"/>
</dbReference>
<dbReference type="CDD" id="cd14275">
    <property type="entry name" value="UBA_EF-Ts"/>
    <property type="match status" value="1"/>
</dbReference>
<dbReference type="GO" id="GO:0003746">
    <property type="term" value="F:translation elongation factor activity"/>
    <property type="evidence" value="ECO:0007669"/>
    <property type="project" value="UniProtKB-UniRule"/>
</dbReference>
<organism evidence="7">
    <name type="scientific">Platysiphonia delicata</name>
    <dbReference type="NCBI Taxonomy" id="2006979"/>
    <lineage>
        <taxon>Eukaryota</taxon>
        <taxon>Rhodophyta</taxon>
        <taxon>Florideophyceae</taxon>
        <taxon>Rhodymeniophycidae</taxon>
        <taxon>Ceramiales</taxon>
        <taxon>Delesseriaceae</taxon>
        <taxon>Platysiphonia</taxon>
    </lineage>
</organism>